<evidence type="ECO:0000256" key="2">
    <source>
        <dbReference type="ARBA" id="ARBA00022475"/>
    </source>
</evidence>
<feature type="transmembrane region" description="Helical" evidence="8">
    <location>
        <begin position="318"/>
        <end position="335"/>
    </location>
</feature>
<sequence>MTIPDKLIYRWGILPLWLLLSASVYFRSTIPIDETRYLSVAWEMWLRGDFLVPYLNGETYSHKPPLLFWLIQAGWWIFGVNQWWPSLVGPLAALANLLLTRKLAEKLWPEQAAVALAAPWVLTATLLWTLFATSIMFDILLTSCVLLGMLGLLEVLQGSERKGWMLVAAAVGFGILSKGPVVFLHLIPAAILVVVWAPRPIVFSRWFSGLLIAVLTGAAIALVWALPAAIAGGDQYANAILWHQTADRAVSTKIHTRSLFWYLPFLPMFLFPWLFWPHFWGSLRGSRFLNDSGLRFCLVWLVSTFVAFSLLPSKQIHYLIPMLPAFALLVAKVVVNTQKPRLGGEWLLPGLFAAIGVFLVYLSKVPGLSTLNWVQTVQPAWGLSVLAIAIMLVLLVWIKRTLSVAAISTALVAAIFVGFIFFFRYAGAAYDLQPAALKVKSFNDQHIPYVYVGNYQGQFNFLGRLTQPLPVLPAERLADWAAQHADGYLISLEKNQPSDAVYLQPHREYWVVFRRAGQAADVKPL</sequence>
<feature type="transmembrane region" description="Helical" evidence="8">
    <location>
        <begin position="137"/>
        <end position="156"/>
    </location>
</feature>
<reference evidence="10 11" key="1">
    <citation type="submission" date="2020-09" db="EMBL/GenBank/DDBJ databases">
        <title>Methylomonas albis sp. nov. and Methylomonas fluvii sp. nov.: Two cold-adapted methanotrophs from the River Elbe and an amended description of Methylovulum psychrotolerans strain Eb1.</title>
        <authorList>
            <person name="Bussmann I.K."/>
            <person name="Klings K.-W."/>
            <person name="Warnstedt J."/>
            <person name="Hoppert M."/>
            <person name="Saborowski A."/>
            <person name="Horn F."/>
            <person name="Liebner S."/>
        </authorList>
    </citation>
    <scope>NUCLEOTIDE SEQUENCE [LARGE SCALE GENOMIC DNA]</scope>
    <source>
        <strain evidence="10 11">EbB</strain>
    </source>
</reference>
<dbReference type="PANTHER" id="PTHR33908:SF3">
    <property type="entry name" value="UNDECAPRENYL PHOSPHATE-ALPHA-4-AMINO-4-DEOXY-L-ARABINOSE ARABINOSYL TRANSFERASE"/>
    <property type="match status" value="1"/>
</dbReference>
<feature type="transmembrane region" description="Helical" evidence="8">
    <location>
        <begin position="380"/>
        <end position="398"/>
    </location>
</feature>
<name>A0ABR9DLA6_9GAMM</name>
<evidence type="ECO:0000256" key="4">
    <source>
        <dbReference type="ARBA" id="ARBA00022679"/>
    </source>
</evidence>
<evidence type="ECO:0000313" key="11">
    <source>
        <dbReference type="Proteomes" id="UP000641152"/>
    </source>
</evidence>
<dbReference type="EMBL" id="JACXST010000003">
    <property type="protein sequence ID" value="MBD9363651.1"/>
    <property type="molecule type" value="Genomic_DNA"/>
</dbReference>
<feature type="domain" description="Glycosyltransferase RgtA/B/C/D-like" evidence="9">
    <location>
        <begin position="62"/>
        <end position="224"/>
    </location>
</feature>
<keyword evidence="6 8" id="KW-1133">Transmembrane helix</keyword>
<evidence type="ECO:0000256" key="3">
    <source>
        <dbReference type="ARBA" id="ARBA00022676"/>
    </source>
</evidence>
<feature type="transmembrane region" description="Helical" evidence="8">
    <location>
        <begin position="7"/>
        <end position="26"/>
    </location>
</feature>
<keyword evidence="5 8" id="KW-0812">Transmembrane</keyword>
<comment type="subcellular location">
    <subcellularLocation>
        <location evidence="1">Cell membrane</location>
        <topology evidence="1">Multi-pass membrane protein</topology>
    </subcellularLocation>
</comment>
<accession>A0ABR9DLA6</accession>
<feature type="transmembrane region" description="Helical" evidence="8">
    <location>
        <begin position="347"/>
        <end position="368"/>
    </location>
</feature>
<feature type="transmembrane region" description="Helical" evidence="8">
    <location>
        <begin position="259"/>
        <end position="280"/>
    </location>
</feature>
<keyword evidence="7 8" id="KW-0472">Membrane</keyword>
<evidence type="ECO:0000256" key="1">
    <source>
        <dbReference type="ARBA" id="ARBA00004651"/>
    </source>
</evidence>
<dbReference type="InterPro" id="IPR050297">
    <property type="entry name" value="LipidA_mod_glycosyltrf_83"/>
</dbReference>
<keyword evidence="4" id="KW-0808">Transferase</keyword>
<dbReference type="Proteomes" id="UP000641152">
    <property type="component" value="Unassembled WGS sequence"/>
</dbReference>
<keyword evidence="11" id="KW-1185">Reference proteome</keyword>
<protein>
    <submittedName>
        <fullName evidence="10">Glycosyltransferase family 39 protein</fullName>
    </submittedName>
</protein>
<dbReference type="Pfam" id="PF13231">
    <property type="entry name" value="PMT_2"/>
    <property type="match status" value="1"/>
</dbReference>
<feature type="transmembrane region" description="Helical" evidence="8">
    <location>
        <begin position="292"/>
        <end position="311"/>
    </location>
</feature>
<proteinExistence type="predicted"/>
<evidence type="ECO:0000256" key="7">
    <source>
        <dbReference type="ARBA" id="ARBA00023136"/>
    </source>
</evidence>
<evidence type="ECO:0000256" key="6">
    <source>
        <dbReference type="ARBA" id="ARBA00022989"/>
    </source>
</evidence>
<feature type="transmembrane region" description="Helical" evidence="8">
    <location>
        <begin position="206"/>
        <end position="226"/>
    </location>
</feature>
<comment type="caution">
    <text evidence="10">The sequence shown here is derived from an EMBL/GenBank/DDBJ whole genome shotgun (WGS) entry which is preliminary data.</text>
</comment>
<feature type="transmembrane region" description="Helical" evidence="8">
    <location>
        <begin position="112"/>
        <end position="131"/>
    </location>
</feature>
<evidence type="ECO:0000313" key="10">
    <source>
        <dbReference type="EMBL" id="MBD9363651.1"/>
    </source>
</evidence>
<organism evidence="10 11">
    <name type="scientific">Methylomonas fluvii</name>
    <dbReference type="NCBI Taxonomy" id="1854564"/>
    <lineage>
        <taxon>Bacteria</taxon>
        <taxon>Pseudomonadati</taxon>
        <taxon>Pseudomonadota</taxon>
        <taxon>Gammaproteobacteria</taxon>
        <taxon>Methylococcales</taxon>
        <taxon>Methylococcaceae</taxon>
        <taxon>Methylomonas</taxon>
    </lineage>
</organism>
<keyword evidence="2" id="KW-1003">Cell membrane</keyword>
<dbReference type="PANTHER" id="PTHR33908">
    <property type="entry name" value="MANNOSYLTRANSFERASE YKCB-RELATED"/>
    <property type="match status" value="1"/>
</dbReference>
<feature type="transmembrane region" description="Helical" evidence="8">
    <location>
        <begin position="404"/>
        <end position="423"/>
    </location>
</feature>
<evidence type="ECO:0000259" key="9">
    <source>
        <dbReference type="Pfam" id="PF13231"/>
    </source>
</evidence>
<keyword evidence="3" id="KW-0328">Glycosyltransferase</keyword>
<gene>
    <name evidence="10" type="ORF">EBB_24815</name>
</gene>
<evidence type="ECO:0000256" key="5">
    <source>
        <dbReference type="ARBA" id="ARBA00022692"/>
    </source>
</evidence>
<feature type="transmembrane region" description="Helical" evidence="8">
    <location>
        <begin position="83"/>
        <end position="100"/>
    </location>
</feature>
<evidence type="ECO:0000256" key="8">
    <source>
        <dbReference type="SAM" id="Phobius"/>
    </source>
</evidence>
<feature type="transmembrane region" description="Helical" evidence="8">
    <location>
        <begin position="163"/>
        <end position="194"/>
    </location>
</feature>
<dbReference type="RefSeq" id="WP_192396305.1">
    <property type="nucleotide sequence ID" value="NZ_CAJHIU010000003.1"/>
</dbReference>
<dbReference type="InterPro" id="IPR038731">
    <property type="entry name" value="RgtA/B/C-like"/>
</dbReference>